<dbReference type="AlphaFoldDB" id="A0A0J9ENE8"/>
<evidence type="ECO:0000313" key="1">
    <source>
        <dbReference type="EMBL" id="KMW67808.1"/>
    </source>
</evidence>
<name>A0A0J9ENE8_AJEDA</name>
<protein>
    <submittedName>
        <fullName evidence="1">Uncharacterized protein</fullName>
    </submittedName>
</protein>
<dbReference type="EMBL" id="GG749434">
    <property type="protein sequence ID" value="KMW67808.1"/>
    <property type="molecule type" value="Genomic_DNA"/>
</dbReference>
<gene>
    <name evidence="1" type="ORF">BDDG_12341</name>
</gene>
<proteinExistence type="predicted"/>
<reference evidence="1" key="1">
    <citation type="submission" date="2010-03" db="EMBL/GenBank/DDBJ databases">
        <title>Annotation of Blastomyces dermatitidis strain ATCC 18188.</title>
        <authorList>
            <consortium name="The Broad Institute Genome Sequencing Platform"/>
            <consortium name="Broad Institute Genome Sequencing Center for Infectious Disease."/>
            <person name="Cuomo C."/>
            <person name="Klein B."/>
            <person name="Sullivan T."/>
            <person name="Heitman J."/>
            <person name="Young S."/>
            <person name="Zeng Q."/>
            <person name="Gargeya S."/>
            <person name="Alvarado L."/>
            <person name="Berlin A.M."/>
            <person name="Chapman S.B."/>
            <person name="Chen Z."/>
            <person name="Freedman E."/>
            <person name="Gellesch M."/>
            <person name="Goldberg J."/>
            <person name="Griggs A."/>
            <person name="Gujja S."/>
            <person name="Heilman E."/>
            <person name="Heiman D."/>
            <person name="Howarth C."/>
            <person name="Mehta T."/>
            <person name="Neiman D."/>
            <person name="Pearson M."/>
            <person name="Roberts A."/>
            <person name="Saif S."/>
            <person name="Shea T."/>
            <person name="Shenoy N."/>
            <person name="Sisk P."/>
            <person name="Stolte C."/>
            <person name="Sykes S."/>
            <person name="White J."/>
            <person name="Yandava C."/>
            <person name="Haas B."/>
            <person name="Nusbaum C."/>
            <person name="Birren B."/>
        </authorList>
    </citation>
    <scope>NUCLEOTIDE SEQUENCE</scope>
    <source>
        <strain evidence="1">ATCC 18188</strain>
    </source>
</reference>
<sequence>MELGAYPAGDGSSSSKASLHAHLRFWCTSSFLTTQKPASWLSPAEKELAKERLRVEGSKCESASMTWKDTKESGEERKMFAY</sequence>
<organism evidence="1">
    <name type="scientific">Ajellomyces dermatitidis (strain ATCC 18188 / CBS 674.68)</name>
    <name type="common">Blastomyces dermatitidis</name>
    <dbReference type="NCBI Taxonomy" id="653446"/>
    <lineage>
        <taxon>Eukaryota</taxon>
        <taxon>Fungi</taxon>
        <taxon>Dikarya</taxon>
        <taxon>Ascomycota</taxon>
        <taxon>Pezizomycotina</taxon>
        <taxon>Eurotiomycetes</taxon>
        <taxon>Eurotiomycetidae</taxon>
        <taxon>Onygenales</taxon>
        <taxon>Ajellomycetaceae</taxon>
        <taxon>Blastomyces</taxon>
    </lineage>
</organism>
<dbReference type="Proteomes" id="UP000007802">
    <property type="component" value="Unassembled WGS sequence"/>
</dbReference>
<accession>A0A0J9ENE8</accession>